<evidence type="ECO:0000256" key="3">
    <source>
        <dbReference type="ARBA" id="ARBA00022737"/>
    </source>
</evidence>
<feature type="region of interest" description="Disordered" evidence="8">
    <location>
        <begin position="725"/>
        <end position="751"/>
    </location>
</feature>
<dbReference type="Pfam" id="PF01529">
    <property type="entry name" value="DHHC"/>
    <property type="match status" value="1"/>
</dbReference>
<feature type="compositionally biased region" description="Low complexity" evidence="8">
    <location>
        <begin position="823"/>
        <end position="835"/>
    </location>
</feature>
<feature type="region of interest" description="Disordered" evidence="8">
    <location>
        <begin position="367"/>
        <end position="387"/>
    </location>
</feature>
<feature type="region of interest" description="Disordered" evidence="8">
    <location>
        <begin position="318"/>
        <end position="344"/>
    </location>
</feature>
<feature type="transmembrane region" description="Helical" evidence="9">
    <location>
        <begin position="421"/>
        <end position="445"/>
    </location>
</feature>
<feature type="compositionally biased region" description="Low complexity" evidence="8">
    <location>
        <begin position="1"/>
        <end position="17"/>
    </location>
</feature>
<feature type="compositionally biased region" description="Low complexity" evidence="8">
    <location>
        <begin position="267"/>
        <end position="278"/>
    </location>
</feature>
<evidence type="ECO:0000256" key="9">
    <source>
        <dbReference type="SAM" id="Phobius"/>
    </source>
</evidence>
<feature type="domain" description="Palmitoyltransferase DHHC" evidence="10">
    <location>
        <begin position="484"/>
        <end position="616"/>
    </location>
</feature>
<accession>A0A0G4I2Y4</accession>
<feature type="compositionally biased region" description="Low complexity" evidence="8">
    <location>
        <begin position="854"/>
        <end position="864"/>
    </location>
</feature>
<dbReference type="InterPro" id="IPR001594">
    <property type="entry name" value="Palmitoyltrfase_DHHC"/>
</dbReference>
<evidence type="ECO:0000256" key="8">
    <source>
        <dbReference type="SAM" id="MobiDB-lite"/>
    </source>
</evidence>
<dbReference type="Pfam" id="PF12796">
    <property type="entry name" value="Ank_2"/>
    <property type="match status" value="1"/>
</dbReference>
<dbReference type="InterPro" id="IPR036770">
    <property type="entry name" value="Ankyrin_rpt-contain_sf"/>
</dbReference>
<feature type="compositionally biased region" description="Polar residues" evidence="8">
    <location>
        <begin position="836"/>
        <end position="847"/>
    </location>
</feature>
<dbReference type="SUPFAM" id="SSF48403">
    <property type="entry name" value="Ankyrin repeat"/>
    <property type="match status" value="1"/>
</dbReference>
<feature type="repeat" description="ANK" evidence="7">
    <location>
        <begin position="131"/>
        <end position="163"/>
    </location>
</feature>
<keyword evidence="4 9" id="KW-1133">Transmembrane helix</keyword>
<proteinExistence type="predicted"/>
<feature type="transmembrane region" description="Helical" evidence="9">
    <location>
        <begin position="529"/>
        <end position="554"/>
    </location>
</feature>
<keyword evidence="6 9" id="KW-0472">Membrane</keyword>
<evidence type="ECO:0000256" key="5">
    <source>
        <dbReference type="ARBA" id="ARBA00023043"/>
    </source>
</evidence>
<evidence type="ECO:0000256" key="7">
    <source>
        <dbReference type="PROSITE-ProRule" id="PRU00023"/>
    </source>
</evidence>
<dbReference type="PhylomeDB" id="A0A0G4I2Y4"/>
<dbReference type="VEuPathDB" id="CryptoDB:Cvel_10495"/>
<dbReference type="Gene3D" id="1.25.40.20">
    <property type="entry name" value="Ankyrin repeat-containing domain"/>
    <property type="match status" value="1"/>
</dbReference>
<sequence length="910" mass="98021">MVALSPLSVSSSSQDSSNVQIENNPFYPLKDEDEFWAVARTQSFDKVREAVSRNPRLALLRDGDSHTLLHWAALLNLVAEVPILLEAGADANARSRNGQTPFMWAAVKGHCLLLREFNERARINLNVADSLGATPLILSVQHGHKHAFLLLLRLGANIESADVNGCTAAHWAAFKGDIEFLELLRYFRADLTVPDKSGKTPLHRAAGNGEHAAALWVARNSEVNIDAVDQEGKTAAGLAEGFPPLVAALANVAKSRAQQQGVRGGRESSSSSSAAVRSSGRERRGGVGVERERLTQRGGEDENSFLGRLAEILDLESGHGGEEEMGGVGEEGSANQMSNREREKRIPRSWLGRAMLRIRLLGSLLSEGTEREREDERKTDARSGHGKGSVLPPLTYLSFFALSIVHFHAEVSGRIDPSDSPFISSIAAVFPLVYLSALGLYAALFRSNPGIIPPRPRGASAFEDVQEVLMSPHGPSSMEEIDVSRICTTCLVRRGLRTKHCRMCDVCVDVMDHHCVWIRGCVGQGNHRLFFVFCVAQEVTQILWAVLMWFHLSALLSDAEGEGETFFWRAMCFLFQAPLSTFIFLWDACTSVCLLGLIFAQMRGIFKNLTFNEEANAHRYGHFWYFTETRDAEGRVQLVRSFRNPFASTEKENCLRFWSANRSSAASPAPSLPGDRPARAVSPTLGPEAAAVSLGRNQRGERTGKGVEMDIETAALAAVASGRPLSKSGASLSSLPSPGNAPQENPAAGVSLPSLLKGRETDIPRGGCCAGSCGGRSDGHGRPSAEVGSSRRLPTVSTYGKDRRSGESPDGRRVQESGFSSKGAAENETGGTAATWQASLSSATTNLEDWGGDSSNSSVSARPSALGGGLGLNGLKGREREKEKGGSSPKASLEPHPGNALAASWGRRFS</sequence>
<name>A0A0G4I2Y4_9ALVE</name>
<dbReference type="PROSITE" id="PS50297">
    <property type="entry name" value="ANK_REP_REGION"/>
    <property type="match status" value="2"/>
</dbReference>
<keyword evidence="3" id="KW-0677">Repeat</keyword>
<feature type="compositionally biased region" description="Basic and acidic residues" evidence="8">
    <location>
        <begin position="876"/>
        <end position="885"/>
    </location>
</feature>
<evidence type="ECO:0000313" key="11">
    <source>
        <dbReference type="EMBL" id="CEM51254.1"/>
    </source>
</evidence>
<evidence type="ECO:0000259" key="10">
    <source>
        <dbReference type="Pfam" id="PF01529"/>
    </source>
</evidence>
<feature type="compositionally biased region" description="Basic and acidic residues" evidence="8">
    <location>
        <begin position="368"/>
        <end position="383"/>
    </location>
</feature>
<dbReference type="GO" id="GO:0016020">
    <property type="term" value="C:membrane"/>
    <property type="evidence" value="ECO:0007669"/>
    <property type="project" value="UniProtKB-SubCell"/>
</dbReference>
<dbReference type="SMART" id="SM00248">
    <property type="entry name" value="ANK"/>
    <property type="match status" value="5"/>
</dbReference>
<reference evidence="11" key="1">
    <citation type="submission" date="2014-11" db="EMBL/GenBank/DDBJ databases">
        <authorList>
            <person name="Otto D Thomas"/>
            <person name="Naeem Raeece"/>
        </authorList>
    </citation>
    <scope>NUCLEOTIDE SEQUENCE</scope>
</reference>
<dbReference type="PROSITE" id="PS50088">
    <property type="entry name" value="ANK_REPEAT"/>
    <property type="match status" value="3"/>
</dbReference>
<keyword evidence="2 9" id="KW-0812">Transmembrane</keyword>
<dbReference type="PANTHER" id="PTHR24161">
    <property type="entry name" value="ANK_REP_REGION DOMAIN-CONTAINING PROTEIN-RELATED"/>
    <property type="match status" value="1"/>
</dbReference>
<feature type="repeat" description="ANK" evidence="7">
    <location>
        <begin position="64"/>
        <end position="96"/>
    </location>
</feature>
<feature type="region of interest" description="Disordered" evidence="8">
    <location>
        <begin position="257"/>
        <end position="301"/>
    </location>
</feature>
<dbReference type="PANTHER" id="PTHR24161:SF85">
    <property type="entry name" value="PALMITOYLTRANSFERASE HIP14"/>
    <property type="match status" value="1"/>
</dbReference>
<gene>
    <name evidence="11" type="ORF">Cvel_10495</name>
</gene>
<dbReference type="PROSITE" id="PS50216">
    <property type="entry name" value="DHHC"/>
    <property type="match status" value="1"/>
</dbReference>
<feature type="region of interest" description="Disordered" evidence="8">
    <location>
        <begin position="687"/>
        <end position="708"/>
    </location>
</feature>
<dbReference type="EMBL" id="CDMZ01004894">
    <property type="protein sequence ID" value="CEM51254.1"/>
    <property type="molecule type" value="Genomic_DNA"/>
</dbReference>
<feature type="region of interest" description="Disordered" evidence="8">
    <location>
        <begin position="1"/>
        <end position="23"/>
    </location>
</feature>
<feature type="compositionally biased region" description="Basic and acidic residues" evidence="8">
    <location>
        <begin position="279"/>
        <end position="300"/>
    </location>
</feature>
<feature type="compositionally biased region" description="Low complexity" evidence="8">
    <location>
        <begin position="725"/>
        <end position="738"/>
    </location>
</feature>
<feature type="transmembrane region" description="Helical" evidence="9">
    <location>
        <begin position="566"/>
        <end position="599"/>
    </location>
</feature>
<evidence type="ECO:0000256" key="2">
    <source>
        <dbReference type="ARBA" id="ARBA00022692"/>
    </source>
</evidence>
<evidence type="ECO:0000256" key="4">
    <source>
        <dbReference type="ARBA" id="ARBA00022989"/>
    </source>
</evidence>
<organism evidence="11">
    <name type="scientific">Chromera velia CCMP2878</name>
    <dbReference type="NCBI Taxonomy" id="1169474"/>
    <lineage>
        <taxon>Eukaryota</taxon>
        <taxon>Sar</taxon>
        <taxon>Alveolata</taxon>
        <taxon>Colpodellida</taxon>
        <taxon>Chromeraceae</taxon>
        <taxon>Chromera</taxon>
    </lineage>
</organism>
<evidence type="ECO:0000256" key="6">
    <source>
        <dbReference type="ARBA" id="ARBA00023136"/>
    </source>
</evidence>
<keyword evidence="5 7" id="KW-0040">ANK repeat</keyword>
<dbReference type="AlphaFoldDB" id="A0A0G4I2Y4"/>
<feature type="repeat" description="ANK" evidence="7">
    <location>
        <begin position="164"/>
        <end position="196"/>
    </location>
</feature>
<evidence type="ECO:0000256" key="1">
    <source>
        <dbReference type="ARBA" id="ARBA00004141"/>
    </source>
</evidence>
<protein>
    <recommendedName>
        <fullName evidence="10">Palmitoyltransferase DHHC domain-containing protein</fullName>
    </recommendedName>
</protein>
<feature type="region of interest" description="Disordered" evidence="8">
    <location>
        <begin position="772"/>
        <end position="910"/>
    </location>
</feature>
<dbReference type="InterPro" id="IPR002110">
    <property type="entry name" value="Ankyrin_rpt"/>
</dbReference>
<comment type="subcellular location">
    <subcellularLocation>
        <location evidence="1">Membrane</location>
        <topology evidence="1">Multi-pass membrane protein</topology>
    </subcellularLocation>
</comment>
<feature type="compositionally biased region" description="Basic and acidic residues" evidence="8">
    <location>
        <begin position="800"/>
        <end position="815"/>
    </location>
</feature>
<feature type="compositionally biased region" description="Basic and acidic residues" evidence="8">
    <location>
        <begin position="698"/>
        <end position="708"/>
    </location>
</feature>
<dbReference type="GO" id="GO:0016409">
    <property type="term" value="F:palmitoyltransferase activity"/>
    <property type="evidence" value="ECO:0007669"/>
    <property type="project" value="InterPro"/>
</dbReference>